<evidence type="ECO:0000256" key="5">
    <source>
        <dbReference type="SAM" id="MobiDB-lite"/>
    </source>
</evidence>
<accession>A0A7S1XB08</accession>
<proteinExistence type="predicted"/>
<evidence type="ECO:0000256" key="3">
    <source>
        <dbReference type="ARBA" id="ARBA00022827"/>
    </source>
</evidence>
<evidence type="ECO:0000256" key="2">
    <source>
        <dbReference type="ARBA" id="ARBA00022630"/>
    </source>
</evidence>
<evidence type="ECO:0000256" key="1">
    <source>
        <dbReference type="ARBA" id="ARBA00001974"/>
    </source>
</evidence>
<dbReference type="Gene3D" id="3.30.465.10">
    <property type="match status" value="1"/>
</dbReference>
<feature type="region of interest" description="Disordered" evidence="5">
    <location>
        <begin position="271"/>
        <end position="315"/>
    </location>
</feature>
<dbReference type="PANTHER" id="PTHR42973">
    <property type="entry name" value="BINDING OXIDOREDUCTASE, PUTATIVE (AFU_ORTHOLOGUE AFUA_1G17690)-RELATED"/>
    <property type="match status" value="1"/>
</dbReference>
<dbReference type="PANTHER" id="PTHR42973:SF39">
    <property type="entry name" value="FAD-BINDING PCMH-TYPE DOMAIN-CONTAINING PROTEIN"/>
    <property type="match status" value="1"/>
</dbReference>
<feature type="domain" description="Berberine/berberine-like" evidence="6">
    <location>
        <begin position="233"/>
        <end position="259"/>
    </location>
</feature>
<dbReference type="InterPro" id="IPR016169">
    <property type="entry name" value="FAD-bd_PCMH_sub2"/>
</dbReference>
<protein>
    <recommendedName>
        <fullName evidence="6">Berberine/berberine-like domain-containing protein</fullName>
    </recommendedName>
</protein>
<gene>
    <name evidence="7" type="ORF">CCAE0312_LOCUS850</name>
</gene>
<comment type="cofactor">
    <cofactor evidence="1">
        <name>FAD</name>
        <dbReference type="ChEBI" id="CHEBI:57692"/>
    </cofactor>
</comment>
<dbReference type="Pfam" id="PF08031">
    <property type="entry name" value="BBE"/>
    <property type="match status" value="1"/>
</dbReference>
<dbReference type="GO" id="GO:0016491">
    <property type="term" value="F:oxidoreductase activity"/>
    <property type="evidence" value="ECO:0007669"/>
    <property type="project" value="UniProtKB-KW"/>
</dbReference>
<keyword evidence="2" id="KW-0285">Flavoprotein</keyword>
<sequence length="315" mass="35306">MGGQSNFGVITKFKMQLFDCPPQILGGLVLYSIEQAATVTSAMERFCRKKDLPLECSVHLYALSLSPDEKALALQICYLGDPNEGKEVLRELVECAPCLDNQSKVTTYQNHQVFSDSVYRVKGIPSYWRSRYVREDVSIPIDTIVKVIEVAPVEAILVIEHYGGKVRDFPTDATAFPHRDQDFVITMVGFGFANPERRKVIVDWINASTNSLEAVLGDGSPLNYDGHDSFRSFGTNLPRLRELKRRYDPDNFFRCNVNIQPAEVNVEKTSVVIEESPERDPSNLDLTGKERRPNSHDGTGTSEISHQGLVRPPAV</sequence>
<evidence type="ECO:0000259" key="6">
    <source>
        <dbReference type="Pfam" id="PF08031"/>
    </source>
</evidence>
<dbReference type="EMBL" id="HBGH01001644">
    <property type="protein sequence ID" value="CAD9223938.1"/>
    <property type="molecule type" value="Transcribed_RNA"/>
</dbReference>
<keyword evidence="3" id="KW-0274">FAD</keyword>
<dbReference type="GO" id="GO:0050660">
    <property type="term" value="F:flavin adenine dinucleotide binding"/>
    <property type="evidence" value="ECO:0007669"/>
    <property type="project" value="InterPro"/>
</dbReference>
<reference evidence="7" key="1">
    <citation type="submission" date="2021-01" db="EMBL/GenBank/DDBJ databases">
        <authorList>
            <person name="Corre E."/>
            <person name="Pelletier E."/>
            <person name="Niang G."/>
            <person name="Scheremetjew M."/>
            <person name="Finn R."/>
            <person name="Kale V."/>
            <person name="Holt S."/>
            <person name="Cochrane G."/>
            <person name="Meng A."/>
            <person name="Brown T."/>
            <person name="Cohen L."/>
        </authorList>
    </citation>
    <scope>NUCLEOTIDE SEQUENCE</scope>
    <source>
        <strain evidence="7">SAG 36.94</strain>
    </source>
</reference>
<keyword evidence="4" id="KW-0560">Oxidoreductase</keyword>
<name>A0A7S1XB08_9RHOD</name>
<dbReference type="InterPro" id="IPR050416">
    <property type="entry name" value="FAD-linked_Oxidoreductase"/>
</dbReference>
<organism evidence="7">
    <name type="scientific">Compsopogon caeruleus</name>
    <dbReference type="NCBI Taxonomy" id="31354"/>
    <lineage>
        <taxon>Eukaryota</taxon>
        <taxon>Rhodophyta</taxon>
        <taxon>Compsopogonophyceae</taxon>
        <taxon>Compsopogonales</taxon>
        <taxon>Compsopogonaceae</taxon>
        <taxon>Compsopogon</taxon>
    </lineage>
</organism>
<dbReference type="AlphaFoldDB" id="A0A7S1XB08"/>
<dbReference type="Gene3D" id="3.40.462.20">
    <property type="match status" value="1"/>
</dbReference>
<dbReference type="InterPro" id="IPR012951">
    <property type="entry name" value="BBE"/>
</dbReference>
<evidence type="ECO:0000313" key="7">
    <source>
        <dbReference type="EMBL" id="CAD9223938.1"/>
    </source>
</evidence>
<feature type="compositionally biased region" description="Basic and acidic residues" evidence="5">
    <location>
        <begin position="276"/>
        <end position="295"/>
    </location>
</feature>
<evidence type="ECO:0000256" key="4">
    <source>
        <dbReference type="ARBA" id="ARBA00023002"/>
    </source>
</evidence>
<feature type="compositionally biased region" description="Polar residues" evidence="5">
    <location>
        <begin position="296"/>
        <end position="305"/>
    </location>
</feature>